<dbReference type="RefSeq" id="WP_255135908.1">
    <property type="nucleotide sequence ID" value="NZ_JANDBC010000003.1"/>
</dbReference>
<sequence length="271" mass="30062">MESIVQATATYPNIDAVEIEVGEGTVIEESAVIRGLNGPSTTIKIGENCYIGKNVQIICDHFELGDYSKIHHNTNVHGYKPCVIGHNAWVGQYSIIDSIGGTTIGNNCGIGAHSQLWSHIKYGDTLEGCRFFSESSLMVGNDVWFVGHCIVSPIKAEDKSMAMVGSVVTKNMEYNQIYAGSPARSLSEKIGPQFEEVSLDEKMEKMNMHMKEAGISAQKVKVVSNITEFNFDDDVSYFDVASRTYTKKRSTNEVQFMKYLLPEKGKFVPYE</sequence>
<reference evidence="1" key="1">
    <citation type="submission" date="2022-06" db="EMBL/GenBank/DDBJ databases">
        <title>Gracilimonas sp. CAU 1638 isolated from sea sediment.</title>
        <authorList>
            <person name="Kim W."/>
        </authorList>
    </citation>
    <scope>NUCLEOTIDE SEQUENCE</scope>
    <source>
        <strain evidence="1">CAU 1638</strain>
    </source>
</reference>
<name>A0A9X2RIM2_9BACT</name>
<protein>
    <recommendedName>
        <fullName evidence="3">Acyl-[acyl-carrier-protein]--UDP-N-acetylglucosamine O-acyltransferase</fullName>
    </recommendedName>
</protein>
<evidence type="ECO:0000313" key="2">
    <source>
        <dbReference type="Proteomes" id="UP001139125"/>
    </source>
</evidence>
<gene>
    <name evidence="1" type="ORF">NM125_15570</name>
</gene>
<dbReference type="InterPro" id="IPR011004">
    <property type="entry name" value="Trimer_LpxA-like_sf"/>
</dbReference>
<comment type="caution">
    <text evidence="1">The sequence shown here is derived from an EMBL/GenBank/DDBJ whole genome shotgun (WGS) entry which is preliminary data.</text>
</comment>
<accession>A0A9X2RIM2</accession>
<dbReference type="EMBL" id="JANDBC010000003">
    <property type="protein sequence ID" value="MCP9293009.1"/>
    <property type="molecule type" value="Genomic_DNA"/>
</dbReference>
<evidence type="ECO:0008006" key="3">
    <source>
        <dbReference type="Google" id="ProtNLM"/>
    </source>
</evidence>
<proteinExistence type="predicted"/>
<dbReference type="Gene3D" id="2.160.10.10">
    <property type="entry name" value="Hexapeptide repeat proteins"/>
    <property type="match status" value="2"/>
</dbReference>
<dbReference type="PANTHER" id="PTHR23416">
    <property type="entry name" value="SIALIC ACID SYNTHASE-RELATED"/>
    <property type="match status" value="1"/>
</dbReference>
<dbReference type="AlphaFoldDB" id="A0A9X2RIM2"/>
<keyword evidence="2" id="KW-1185">Reference proteome</keyword>
<dbReference type="InterPro" id="IPR051159">
    <property type="entry name" value="Hexapeptide_acetyltransf"/>
</dbReference>
<evidence type="ECO:0000313" key="1">
    <source>
        <dbReference type="EMBL" id="MCP9293009.1"/>
    </source>
</evidence>
<dbReference type="SUPFAM" id="SSF51161">
    <property type="entry name" value="Trimeric LpxA-like enzymes"/>
    <property type="match status" value="1"/>
</dbReference>
<organism evidence="1 2">
    <name type="scientific">Gracilimonas sediminicola</name>
    <dbReference type="NCBI Taxonomy" id="2952158"/>
    <lineage>
        <taxon>Bacteria</taxon>
        <taxon>Pseudomonadati</taxon>
        <taxon>Balneolota</taxon>
        <taxon>Balneolia</taxon>
        <taxon>Balneolales</taxon>
        <taxon>Balneolaceae</taxon>
        <taxon>Gracilimonas</taxon>
    </lineage>
</organism>
<dbReference type="Proteomes" id="UP001139125">
    <property type="component" value="Unassembled WGS sequence"/>
</dbReference>